<dbReference type="WBParaSite" id="SMRG1_3360.1">
    <property type="protein sequence ID" value="SMRG1_3360.1"/>
    <property type="gene ID" value="SMRG1_3360"/>
</dbReference>
<dbReference type="AlphaFoldDB" id="A0AA84ZJW5"/>
<sequence length="199" mass="22990">MIFCYVGLITVLLTTLVQAVTDSNIEKIYQYDCATYKADIKQHPDDKYRYVLELVGSNKRMVVENSNTVELCKIPMCKEIVLKYEISKKKKNDIDFEIIFSKEYKKSLEAPKLTAMNARFDGDKNAIINWKLQDYENCKEKELQFALFGDKTVLQMAKGEEIRVPFLTSGNTYTVYAFPNHVDTETKVFTSTGFDIRVP</sequence>
<name>A0AA84ZJW5_9TREM</name>
<evidence type="ECO:0000313" key="3">
    <source>
        <dbReference type="WBParaSite" id="SMRG1_3360.1"/>
    </source>
</evidence>
<evidence type="ECO:0008006" key="4">
    <source>
        <dbReference type="Google" id="ProtNLM"/>
    </source>
</evidence>
<dbReference type="Proteomes" id="UP000050790">
    <property type="component" value="Unassembled WGS sequence"/>
</dbReference>
<accession>A0AA84ZJW5</accession>
<reference evidence="3" key="1">
    <citation type="submission" date="2023-11" db="UniProtKB">
        <authorList>
            <consortium name="WormBaseParasite"/>
        </authorList>
    </citation>
    <scope>IDENTIFICATION</scope>
</reference>
<keyword evidence="1" id="KW-0732">Signal</keyword>
<feature type="chain" id="PRO_5041723271" description="MD-2-related lipid-recognition domain-containing protein" evidence="1">
    <location>
        <begin position="20"/>
        <end position="199"/>
    </location>
</feature>
<organism evidence="2 3">
    <name type="scientific">Schistosoma margrebowiei</name>
    <dbReference type="NCBI Taxonomy" id="48269"/>
    <lineage>
        <taxon>Eukaryota</taxon>
        <taxon>Metazoa</taxon>
        <taxon>Spiralia</taxon>
        <taxon>Lophotrochozoa</taxon>
        <taxon>Platyhelminthes</taxon>
        <taxon>Trematoda</taxon>
        <taxon>Digenea</taxon>
        <taxon>Strigeidida</taxon>
        <taxon>Schistosomatoidea</taxon>
        <taxon>Schistosomatidae</taxon>
        <taxon>Schistosoma</taxon>
    </lineage>
</organism>
<proteinExistence type="predicted"/>
<feature type="signal peptide" evidence="1">
    <location>
        <begin position="1"/>
        <end position="19"/>
    </location>
</feature>
<evidence type="ECO:0000313" key="2">
    <source>
        <dbReference type="Proteomes" id="UP000050790"/>
    </source>
</evidence>
<evidence type="ECO:0000256" key="1">
    <source>
        <dbReference type="SAM" id="SignalP"/>
    </source>
</evidence>
<protein>
    <recommendedName>
        <fullName evidence="4">MD-2-related lipid-recognition domain-containing protein</fullName>
    </recommendedName>
</protein>